<dbReference type="AlphaFoldDB" id="A0A8J2VAS9"/>
<keyword evidence="1 3" id="KW-0808">Transferase</keyword>
<comment type="caution">
    <text evidence="3">The sequence shown here is derived from an EMBL/GenBank/DDBJ whole genome shotgun (WGS) entry which is preliminary data.</text>
</comment>
<dbReference type="RefSeq" id="WP_188442021.1">
    <property type="nucleotide sequence ID" value="NZ_BMGK01000007.1"/>
</dbReference>
<keyword evidence="4" id="KW-1185">Reference proteome</keyword>
<evidence type="ECO:0000313" key="3">
    <source>
        <dbReference type="EMBL" id="GGD96108.1"/>
    </source>
</evidence>
<dbReference type="Pfam" id="PF01648">
    <property type="entry name" value="ACPS"/>
    <property type="match status" value="1"/>
</dbReference>
<name>A0A8J2VAS9_9FLAO</name>
<evidence type="ECO:0000256" key="1">
    <source>
        <dbReference type="ARBA" id="ARBA00022679"/>
    </source>
</evidence>
<proteinExistence type="predicted"/>
<evidence type="ECO:0000313" key="4">
    <source>
        <dbReference type="Proteomes" id="UP000652231"/>
    </source>
</evidence>
<reference evidence="3" key="2">
    <citation type="submission" date="2020-09" db="EMBL/GenBank/DDBJ databases">
        <authorList>
            <person name="Sun Q."/>
            <person name="Zhou Y."/>
        </authorList>
    </citation>
    <scope>NUCLEOTIDE SEQUENCE</scope>
    <source>
        <strain evidence="3">CGMCC 1.12924</strain>
    </source>
</reference>
<dbReference type="GO" id="GO:0008897">
    <property type="term" value="F:holo-[acyl-carrier-protein] synthase activity"/>
    <property type="evidence" value="ECO:0007669"/>
    <property type="project" value="InterPro"/>
</dbReference>
<dbReference type="GO" id="GO:0000287">
    <property type="term" value="F:magnesium ion binding"/>
    <property type="evidence" value="ECO:0007669"/>
    <property type="project" value="InterPro"/>
</dbReference>
<dbReference type="InterPro" id="IPR008278">
    <property type="entry name" value="4-PPantetheinyl_Trfase_dom"/>
</dbReference>
<dbReference type="EMBL" id="BMGK01000007">
    <property type="protein sequence ID" value="GGD96108.1"/>
    <property type="molecule type" value="Genomic_DNA"/>
</dbReference>
<organism evidence="3 4">
    <name type="scientific">Planktosalinus lacus</name>
    <dbReference type="NCBI Taxonomy" id="1526573"/>
    <lineage>
        <taxon>Bacteria</taxon>
        <taxon>Pseudomonadati</taxon>
        <taxon>Bacteroidota</taxon>
        <taxon>Flavobacteriia</taxon>
        <taxon>Flavobacteriales</taxon>
        <taxon>Flavobacteriaceae</taxon>
        <taxon>Planktosalinus</taxon>
    </lineage>
</organism>
<dbReference type="Gene3D" id="3.90.470.20">
    <property type="entry name" value="4'-phosphopantetheinyl transferase domain"/>
    <property type="match status" value="2"/>
</dbReference>
<evidence type="ECO:0000259" key="2">
    <source>
        <dbReference type="Pfam" id="PF01648"/>
    </source>
</evidence>
<feature type="domain" description="4'-phosphopantetheinyl transferase" evidence="2">
    <location>
        <begin position="104"/>
        <end position="206"/>
    </location>
</feature>
<sequence length="208" mass="24332">MPLYKTITINPHTKVLIWKIEEPFEELIKDIPLTENSRFRISKMLSDIHKRGFLSVRHLLKEAGYTDFDLVYNEDGKPDLKDHTCISITHSHEFSGIIISKNEVGIDIEKQRDKILRIANKFTPLKEYRTLANDAAVIQKLTIVWCAKEALYKLYANRGVSFLHHIDVRDFQFEDNETTAEIIFNGKINSYQVHFFEFEQFTCAYALC</sequence>
<protein>
    <submittedName>
        <fullName evidence="3">4'-phosphopantetheinyl transferase</fullName>
    </submittedName>
</protein>
<dbReference type="InterPro" id="IPR037143">
    <property type="entry name" value="4-PPantetheinyl_Trfase_dom_sf"/>
</dbReference>
<accession>A0A8J2VAS9</accession>
<gene>
    <name evidence="3" type="primary">sfp</name>
    <name evidence="3" type="ORF">GCM10011312_19600</name>
</gene>
<dbReference type="Proteomes" id="UP000652231">
    <property type="component" value="Unassembled WGS sequence"/>
</dbReference>
<dbReference type="SUPFAM" id="SSF56214">
    <property type="entry name" value="4'-phosphopantetheinyl transferase"/>
    <property type="match status" value="2"/>
</dbReference>
<reference evidence="3" key="1">
    <citation type="journal article" date="2014" name="Int. J. Syst. Evol. Microbiol.">
        <title>Complete genome sequence of Corynebacterium casei LMG S-19264T (=DSM 44701T), isolated from a smear-ripened cheese.</title>
        <authorList>
            <consortium name="US DOE Joint Genome Institute (JGI-PGF)"/>
            <person name="Walter F."/>
            <person name="Albersmeier A."/>
            <person name="Kalinowski J."/>
            <person name="Ruckert C."/>
        </authorList>
    </citation>
    <scope>NUCLEOTIDE SEQUENCE</scope>
    <source>
        <strain evidence="3">CGMCC 1.12924</strain>
    </source>
</reference>